<gene>
    <name evidence="1" type="ordered locus">AM1_1198</name>
</gene>
<reference evidence="1 2" key="1">
    <citation type="journal article" date="2008" name="Proc. Natl. Acad. Sci. U.S.A.">
        <title>Niche adaptation and genome expansion in the chlorophyll d-producing cyanobacterium Acaryochloris marina.</title>
        <authorList>
            <person name="Swingley W.D."/>
            <person name="Chen M."/>
            <person name="Cheung P.C."/>
            <person name="Conrad A.L."/>
            <person name="Dejesa L.C."/>
            <person name="Hao J."/>
            <person name="Honchak B.M."/>
            <person name="Karbach L.E."/>
            <person name="Kurdoglu A."/>
            <person name="Lahiri S."/>
            <person name="Mastrian S.D."/>
            <person name="Miyashita H."/>
            <person name="Page L."/>
            <person name="Ramakrishna P."/>
            <person name="Satoh S."/>
            <person name="Sattley W.M."/>
            <person name="Shimada Y."/>
            <person name="Taylor H.L."/>
            <person name="Tomo T."/>
            <person name="Tsuchiya T."/>
            <person name="Wang Z.T."/>
            <person name="Raymond J."/>
            <person name="Mimuro M."/>
            <person name="Blankenship R.E."/>
            <person name="Touchman J.W."/>
        </authorList>
    </citation>
    <scope>NUCLEOTIDE SEQUENCE [LARGE SCALE GENOMIC DNA]</scope>
    <source>
        <strain evidence="2">MBIC 11017</strain>
    </source>
</reference>
<accession>B0C3X5</accession>
<organism evidence="1 2">
    <name type="scientific">Acaryochloris marina (strain MBIC 11017)</name>
    <dbReference type="NCBI Taxonomy" id="329726"/>
    <lineage>
        <taxon>Bacteria</taxon>
        <taxon>Bacillati</taxon>
        <taxon>Cyanobacteriota</taxon>
        <taxon>Cyanophyceae</taxon>
        <taxon>Acaryochloridales</taxon>
        <taxon>Acaryochloridaceae</taxon>
        <taxon>Acaryochloris</taxon>
    </lineage>
</organism>
<dbReference type="KEGG" id="amr:AM1_1198"/>
<sequence>MLLVSESVLAAPCKISQSVYRDADGKGFELVFGAPKNRSPFLASATIQHSQQDPLYRFNLTQANGYGSISLLWQPESKQKSQSFRLNFFSQDFQSATPVIFGREPQAPKYAFITNLGSFDYYQRRGQISDQTPPQIADMMWVHDRCVGSN</sequence>
<dbReference type="HOGENOM" id="CLU_1736524_0_0_3"/>
<dbReference type="EMBL" id="CP000828">
    <property type="protein sequence ID" value="ABW26235.1"/>
    <property type="molecule type" value="Genomic_DNA"/>
</dbReference>
<name>B0C3X5_ACAM1</name>
<evidence type="ECO:0000313" key="2">
    <source>
        <dbReference type="Proteomes" id="UP000000268"/>
    </source>
</evidence>
<dbReference type="AlphaFoldDB" id="B0C3X5"/>
<dbReference type="Proteomes" id="UP000000268">
    <property type="component" value="Chromosome"/>
</dbReference>
<dbReference type="RefSeq" id="WP_012161784.1">
    <property type="nucleotide sequence ID" value="NC_009925.1"/>
</dbReference>
<proteinExistence type="predicted"/>
<keyword evidence="2" id="KW-1185">Reference proteome</keyword>
<protein>
    <submittedName>
        <fullName evidence="1">Uncharacterized protein</fullName>
    </submittedName>
</protein>
<dbReference type="eggNOG" id="ENOG5034AS4">
    <property type="taxonomic scope" value="Bacteria"/>
</dbReference>
<evidence type="ECO:0000313" key="1">
    <source>
        <dbReference type="EMBL" id="ABW26235.1"/>
    </source>
</evidence>